<proteinExistence type="predicted"/>
<organism evidence="2 3">
    <name type="scientific">Mycena albidolilacea</name>
    <dbReference type="NCBI Taxonomy" id="1033008"/>
    <lineage>
        <taxon>Eukaryota</taxon>
        <taxon>Fungi</taxon>
        <taxon>Dikarya</taxon>
        <taxon>Basidiomycota</taxon>
        <taxon>Agaricomycotina</taxon>
        <taxon>Agaricomycetes</taxon>
        <taxon>Agaricomycetidae</taxon>
        <taxon>Agaricales</taxon>
        <taxon>Marasmiineae</taxon>
        <taxon>Mycenaceae</taxon>
        <taxon>Mycena</taxon>
    </lineage>
</organism>
<evidence type="ECO:0000313" key="3">
    <source>
        <dbReference type="Proteomes" id="UP001218218"/>
    </source>
</evidence>
<dbReference type="AlphaFoldDB" id="A0AAD7A327"/>
<evidence type="ECO:0000256" key="1">
    <source>
        <dbReference type="SAM" id="MobiDB-lite"/>
    </source>
</evidence>
<comment type="caution">
    <text evidence="2">The sequence shown here is derived from an EMBL/GenBank/DDBJ whole genome shotgun (WGS) entry which is preliminary data.</text>
</comment>
<sequence>MNNIHDIPDDEVDEWQGDDGDFTYGDMIDGAVPIDISYGGGEMQDMVQALSDDLHGKARRKCQDTRYRSDVVQCRVLGFRAQMKEMVDAYMEFSAAQGEHGMARGPVSPSDDDMVENDETV</sequence>
<feature type="region of interest" description="Disordered" evidence="1">
    <location>
        <begin position="99"/>
        <end position="121"/>
    </location>
</feature>
<reference evidence="2" key="1">
    <citation type="submission" date="2023-03" db="EMBL/GenBank/DDBJ databases">
        <title>Massive genome expansion in bonnet fungi (Mycena s.s.) driven by repeated elements and novel gene families across ecological guilds.</title>
        <authorList>
            <consortium name="Lawrence Berkeley National Laboratory"/>
            <person name="Harder C.B."/>
            <person name="Miyauchi S."/>
            <person name="Viragh M."/>
            <person name="Kuo A."/>
            <person name="Thoen E."/>
            <person name="Andreopoulos B."/>
            <person name="Lu D."/>
            <person name="Skrede I."/>
            <person name="Drula E."/>
            <person name="Henrissat B."/>
            <person name="Morin E."/>
            <person name="Kohler A."/>
            <person name="Barry K."/>
            <person name="LaButti K."/>
            <person name="Morin E."/>
            <person name="Salamov A."/>
            <person name="Lipzen A."/>
            <person name="Mereny Z."/>
            <person name="Hegedus B."/>
            <person name="Baldrian P."/>
            <person name="Stursova M."/>
            <person name="Weitz H."/>
            <person name="Taylor A."/>
            <person name="Grigoriev I.V."/>
            <person name="Nagy L.G."/>
            <person name="Martin F."/>
            <person name="Kauserud H."/>
        </authorList>
    </citation>
    <scope>NUCLEOTIDE SEQUENCE</scope>
    <source>
        <strain evidence="2">CBHHK002</strain>
    </source>
</reference>
<dbReference type="EMBL" id="JARIHO010000017">
    <property type="protein sequence ID" value="KAJ7348546.1"/>
    <property type="molecule type" value="Genomic_DNA"/>
</dbReference>
<keyword evidence="3" id="KW-1185">Reference proteome</keyword>
<gene>
    <name evidence="2" type="ORF">DFH08DRAFT_959943</name>
</gene>
<dbReference type="Proteomes" id="UP001218218">
    <property type="component" value="Unassembled WGS sequence"/>
</dbReference>
<feature type="compositionally biased region" description="Acidic residues" evidence="1">
    <location>
        <begin position="110"/>
        <end position="121"/>
    </location>
</feature>
<accession>A0AAD7A327</accession>
<protein>
    <submittedName>
        <fullName evidence="2">Uncharacterized protein</fullName>
    </submittedName>
</protein>
<name>A0AAD7A327_9AGAR</name>
<evidence type="ECO:0000313" key="2">
    <source>
        <dbReference type="EMBL" id="KAJ7348546.1"/>
    </source>
</evidence>